<dbReference type="Proteomes" id="UP001341840">
    <property type="component" value="Unassembled WGS sequence"/>
</dbReference>
<protein>
    <submittedName>
        <fullName evidence="2">Uncharacterized protein</fullName>
    </submittedName>
</protein>
<feature type="region of interest" description="Disordered" evidence="1">
    <location>
        <begin position="158"/>
        <end position="205"/>
    </location>
</feature>
<proteinExistence type="predicted"/>
<dbReference type="EMBL" id="JASCZI010213866">
    <property type="protein sequence ID" value="MED6201700.1"/>
    <property type="molecule type" value="Genomic_DNA"/>
</dbReference>
<reference evidence="2 3" key="1">
    <citation type="journal article" date="2023" name="Plants (Basel)">
        <title>Bridging the Gap: Combining Genomics and Transcriptomics Approaches to Understand Stylosanthes scabra, an Orphan Legume from the Brazilian Caatinga.</title>
        <authorList>
            <person name="Ferreira-Neto J.R.C."/>
            <person name="da Silva M.D."/>
            <person name="Binneck E."/>
            <person name="de Melo N.F."/>
            <person name="da Silva R.H."/>
            <person name="de Melo A.L.T.M."/>
            <person name="Pandolfi V."/>
            <person name="Bustamante F.O."/>
            <person name="Brasileiro-Vidal A.C."/>
            <person name="Benko-Iseppon A.M."/>
        </authorList>
    </citation>
    <scope>NUCLEOTIDE SEQUENCE [LARGE SCALE GENOMIC DNA]</scope>
    <source>
        <tissue evidence="2">Leaves</tissue>
    </source>
</reference>
<evidence type="ECO:0000313" key="3">
    <source>
        <dbReference type="Proteomes" id="UP001341840"/>
    </source>
</evidence>
<evidence type="ECO:0000256" key="1">
    <source>
        <dbReference type="SAM" id="MobiDB-lite"/>
    </source>
</evidence>
<accession>A0ABU6XU95</accession>
<keyword evidence="3" id="KW-1185">Reference proteome</keyword>
<evidence type="ECO:0000313" key="2">
    <source>
        <dbReference type="EMBL" id="MED6201700.1"/>
    </source>
</evidence>
<comment type="caution">
    <text evidence="2">The sequence shown here is derived from an EMBL/GenBank/DDBJ whole genome shotgun (WGS) entry which is preliminary data.</text>
</comment>
<organism evidence="2 3">
    <name type="scientific">Stylosanthes scabra</name>
    <dbReference type="NCBI Taxonomy" id="79078"/>
    <lineage>
        <taxon>Eukaryota</taxon>
        <taxon>Viridiplantae</taxon>
        <taxon>Streptophyta</taxon>
        <taxon>Embryophyta</taxon>
        <taxon>Tracheophyta</taxon>
        <taxon>Spermatophyta</taxon>
        <taxon>Magnoliopsida</taxon>
        <taxon>eudicotyledons</taxon>
        <taxon>Gunneridae</taxon>
        <taxon>Pentapetalae</taxon>
        <taxon>rosids</taxon>
        <taxon>fabids</taxon>
        <taxon>Fabales</taxon>
        <taxon>Fabaceae</taxon>
        <taxon>Papilionoideae</taxon>
        <taxon>50 kb inversion clade</taxon>
        <taxon>dalbergioids sensu lato</taxon>
        <taxon>Dalbergieae</taxon>
        <taxon>Pterocarpus clade</taxon>
        <taxon>Stylosanthes</taxon>
    </lineage>
</organism>
<name>A0ABU6XU95_9FABA</name>
<sequence length="356" mass="41654">MSVFDEHRFRKEFNQELFNSHARKRKVIPEVGFNLNEDEYPQIMEQVSLRGWRRLAAPRTNVSELMVQEFYANAAISDEEAVEQDELPYKSFVRGEDVRAEEIIADNIATIAQGLTNKGNLAHLSTIYKLCKDASVPSREFRRTPRIPELSYITAKRMETIRFPRNQPQQQHEDDDEDEPMPQSDGGNEEEEEQQPPQHGFPDFQPQYQSQFHEALQEVKQIKEKQEQIYNHNQRFHSQIWQEQEKLAKETQEVQRSQLTQTLANNKRLETEKNMQLALERQGRDIVEMRKQLNLWTRNTSAREAYTCLAHQQANPNLSEILITQIPDIMQTNAEKEDLCSMGASNPIMEHPLPHS</sequence>
<gene>
    <name evidence="2" type="ORF">PIB30_097635</name>
</gene>